<dbReference type="InterPro" id="IPR046144">
    <property type="entry name" value="DUF6146"/>
</dbReference>
<name>A0A1H6J3M8_9FLAO</name>
<evidence type="ECO:0000256" key="1">
    <source>
        <dbReference type="SAM" id="SignalP"/>
    </source>
</evidence>
<organism evidence="2 3">
    <name type="scientific">Paenimyroides marinum</name>
    <dbReference type="NCBI Taxonomy" id="1159016"/>
    <lineage>
        <taxon>Bacteria</taxon>
        <taxon>Pseudomonadati</taxon>
        <taxon>Bacteroidota</taxon>
        <taxon>Flavobacteriia</taxon>
        <taxon>Flavobacteriales</taxon>
        <taxon>Flavobacteriaceae</taxon>
        <taxon>Paenimyroides</taxon>
    </lineage>
</organism>
<sequence>MKAIGLMMGVMLLCFGCASSQNKPLKHASDVDKKGTTVFENGSVKISNPEVEYEVVIFDNQFERWFVTNARPRGYYSKTFLETKNRLWVNNFNSKSRTGTSGFDYTIDYQPSIDYGYEVNYMLYNYLLYFQQVNNLKLD</sequence>
<evidence type="ECO:0008006" key="4">
    <source>
        <dbReference type="Google" id="ProtNLM"/>
    </source>
</evidence>
<dbReference type="STRING" id="1159016.SAMN02927937_00012"/>
<dbReference type="Proteomes" id="UP000199634">
    <property type="component" value="Unassembled WGS sequence"/>
</dbReference>
<dbReference type="RefSeq" id="WP_091095057.1">
    <property type="nucleotide sequence ID" value="NZ_FNXE01000001.1"/>
</dbReference>
<accession>A0A1H6J3M8</accession>
<evidence type="ECO:0000313" key="2">
    <source>
        <dbReference type="EMBL" id="SEH53414.1"/>
    </source>
</evidence>
<evidence type="ECO:0000313" key="3">
    <source>
        <dbReference type="Proteomes" id="UP000199634"/>
    </source>
</evidence>
<dbReference type="EMBL" id="FNXE01000001">
    <property type="protein sequence ID" value="SEH53414.1"/>
    <property type="molecule type" value="Genomic_DNA"/>
</dbReference>
<protein>
    <recommendedName>
        <fullName evidence="4">Lipoprotein</fullName>
    </recommendedName>
</protein>
<dbReference type="OrthoDB" id="1119488at2"/>
<dbReference type="Pfam" id="PF19643">
    <property type="entry name" value="DUF6146"/>
    <property type="match status" value="1"/>
</dbReference>
<dbReference type="AlphaFoldDB" id="A0A1H6J3M8"/>
<keyword evidence="1" id="KW-0732">Signal</keyword>
<reference evidence="3" key="1">
    <citation type="submission" date="2016-10" db="EMBL/GenBank/DDBJ databases">
        <authorList>
            <person name="Varghese N."/>
            <person name="Submissions S."/>
        </authorList>
    </citation>
    <scope>NUCLEOTIDE SEQUENCE [LARGE SCALE GENOMIC DNA]</scope>
    <source>
        <strain evidence="3">CGMCC 1.10825</strain>
    </source>
</reference>
<gene>
    <name evidence="2" type="ORF">SAMN02927937_00012</name>
</gene>
<feature type="signal peptide" evidence="1">
    <location>
        <begin position="1"/>
        <end position="20"/>
    </location>
</feature>
<proteinExistence type="predicted"/>
<feature type="chain" id="PRO_5011525099" description="Lipoprotein" evidence="1">
    <location>
        <begin position="21"/>
        <end position="139"/>
    </location>
</feature>
<keyword evidence="3" id="KW-1185">Reference proteome</keyword>